<reference evidence="3 4" key="1">
    <citation type="journal article" date="2017" name="Syst. Appl. Microbiol.">
        <title>Lebetimonas natsushimae sp. nov., a novel strictly anaerobic, moderately thermophilic chemoautotroph isolated from a deep-sea hydrothermal vent polychaete nest in the Mid-Okinawa Trough.</title>
        <authorList>
            <person name="Nagata R."/>
            <person name="Takaki Y."/>
            <person name="Tame A."/>
            <person name="Nunoura T."/>
            <person name="Muto H."/>
            <person name="Mino S."/>
            <person name="Sawayama S."/>
            <person name="Takai K."/>
            <person name="Nakagawa S."/>
        </authorList>
    </citation>
    <scope>NUCLEOTIDE SEQUENCE [LARGE SCALE GENOMIC DNA]</scope>
    <source>
        <strain evidence="3 4">HS1857</strain>
    </source>
</reference>
<protein>
    <recommendedName>
        <fullName evidence="5">HupE / UreJ protein</fullName>
    </recommendedName>
</protein>
<feature type="transmembrane region" description="Helical" evidence="1">
    <location>
        <begin position="240"/>
        <end position="259"/>
    </location>
</feature>
<feature type="chain" id="PRO_5012290650" description="HupE / UreJ protein" evidence="2">
    <location>
        <begin position="18"/>
        <end position="330"/>
    </location>
</feature>
<dbReference type="EMBL" id="BDME01000002">
    <property type="protein sequence ID" value="GAX87590.1"/>
    <property type="molecule type" value="Genomic_DNA"/>
</dbReference>
<proteinExistence type="predicted"/>
<feature type="transmembrane region" description="Helical" evidence="1">
    <location>
        <begin position="271"/>
        <end position="295"/>
    </location>
</feature>
<dbReference type="InterPro" id="IPR032809">
    <property type="entry name" value="Put_HupE_UreJ"/>
</dbReference>
<dbReference type="OrthoDB" id="9808870at2"/>
<feature type="transmembrane region" description="Helical" evidence="1">
    <location>
        <begin position="302"/>
        <end position="319"/>
    </location>
</feature>
<keyword evidence="2" id="KW-0732">Signal</keyword>
<accession>A0A292YEL6</accession>
<evidence type="ECO:0000256" key="1">
    <source>
        <dbReference type="SAM" id="Phobius"/>
    </source>
</evidence>
<evidence type="ECO:0000256" key="2">
    <source>
        <dbReference type="SAM" id="SignalP"/>
    </source>
</evidence>
<dbReference type="RefSeq" id="WP_096258800.1">
    <property type="nucleotide sequence ID" value="NZ_BDME01000002.1"/>
</dbReference>
<feature type="transmembrane region" description="Helical" evidence="1">
    <location>
        <begin position="186"/>
        <end position="209"/>
    </location>
</feature>
<organism evidence="3 4">
    <name type="scientific">Lebetimonas natsushimae</name>
    <dbReference type="NCBI Taxonomy" id="1936991"/>
    <lineage>
        <taxon>Bacteria</taxon>
        <taxon>Pseudomonadati</taxon>
        <taxon>Campylobacterota</taxon>
        <taxon>Epsilonproteobacteria</taxon>
        <taxon>Nautiliales</taxon>
        <taxon>Nautiliaceae</taxon>
        <taxon>Lebetimonas</taxon>
    </lineage>
</organism>
<evidence type="ECO:0008006" key="5">
    <source>
        <dbReference type="Google" id="ProtNLM"/>
    </source>
</evidence>
<sequence length="330" mass="38702">MKKIILLLFFIFLNAHPLNITKMTLDLNKTIPTLYMRFAIFNIQKALHKDNISKKEIQSYILKHIKINNCKIMPVSTKIKNEVIIDNYFKLKCKNINKIFFNMFFDIDKTQQGIMKIIEKNSTKLIVFNPNKTSYILKKQQNEFLSFFKEGIFHILEGIDHIFFLLMLIISVLLKNYNLKKSLIEIIEIATAFTISHSITLSLSMFNIVNPPENLIEVLIACTILFVALNNLYFWIKREWLLAFLFGFIHGFGFANALKEMNVQSINFAKVVFGFNLGVEIGQICIISLIFLPLFYLRKTKIVKFIIYITIVLSILWIIDRTFNLHFMPF</sequence>
<feature type="transmembrane region" description="Helical" evidence="1">
    <location>
        <begin position="215"/>
        <end position="233"/>
    </location>
</feature>
<gene>
    <name evidence="3" type="ORF">LNAT_P0887</name>
</gene>
<comment type="caution">
    <text evidence="3">The sequence shown here is derived from an EMBL/GenBank/DDBJ whole genome shotgun (WGS) entry which is preliminary data.</text>
</comment>
<keyword evidence="1" id="KW-1133">Transmembrane helix</keyword>
<name>A0A292YEL6_9BACT</name>
<keyword evidence="4" id="KW-1185">Reference proteome</keyword>
<dbReference type="AlphaFoldDB" id="A0A292YEL6"/>
<evidence type="ECO:0000313" key="3">
    <source>
        <dbReference type="EMBL" id="GAX87590.1"/>
    </source>
</evidence>
<evidence type="ECO:0000313" key="4">
    <source>
        <dbReference type="Proteomes" id="UP000217944"/>
    </source>
</evidence>
<keyword evidence="1" id="KW-0812">Transmembrane</keyword>
<dbReference type="Pfam" id="PF13795">
    <property type="entry name" value="HupE_UreJ_2"/>
    <property type="match status" value="1"/>
</dbReference>
<feature type="signal peptide" evidence="2">
    <location>
        <begin position="1"/>
        <end position="17"/>
    </location>
</feature>
<feature type="transmembrane region" description="Helical" evidence="1">
    <location>
        <begin position="151"/>
        <end position="174"/>
    </location>
</feature>
<dbReference type="Proteomes" id="UP000217944">
    <property type="component" value="Unassembled WGS sequence"/>
</dbReference>
<keyword evidence="1" id="KW-0472">Membrane</keyword>